<evidence type="ECO:0000313" key="3">
    <source>
        <dbReference type="Proteomes" id="UP000015104"/>
    </source>
</evidence>
<keyword evidence="3" id="KW-1185">Reference proteome</keyword>
<protein>
    <submittedName>
        <fullName evidence="2">Uncharacterized protein</fullName>
    </submittedName>
</protein>
<dbReference type="Proteomes" id="UP000015104">
    <property type="component" value="Unassembled WGS sequence"/>
</dbReference>
<dbReference type="AlphaFoldDB" id="T1KEF2"/>
<feature type="transmembrane region" description="Helical" evidence="1">
    <location>
        <begin position="20"/>
        <end position="40"/>
    </location>
</feature>
<evidence type="ECO:0000313" key="2">
    <source>
        <dbReference type="EnsemblMetazoa" id="tetur09g06370.1"/>
    </source>
</evidence>
<feature type="transmembrane region" description="Helical" evidence="1">
    <location>
        <begin position="77"/>
        <end position="102"/>
    </location>
</feature>
<proteinExistence type="predicted"/>
<accession>T1KEF2</accession>
<evidence type="ECO:0000256" key="1">
    <source>
        <dbReference type="SAM" id="Phobius"/>
    </source>
</evidence>
<keyword evidence="1" id="KW-0812">Transmembrane</keyword>
<sequence length="162" mass="18019">MDLSERGGDSGQDNCRAVAIVTAMTMKLCITVTVLTVTMMSTVSKVTYQCAFFIVLDVILFLTLIEKWPGLIRFMRILIFGLIICLISLLIWSLVVIFGRLFVKTSSTSDQTNVIAVFQLTSGFLIIDSALICLMGRYRETVSDANQPHCHYGWSVAQPINV</sequence>
<feature type="transmembrane region" description="Helical" evidence="1">
    <location>
        <begin position="114"/>
        <end position="134"/>
    </location>
</feature>
<feature type="transmembrane region" description="Helical" evidence="1">
    <location>
        <begin position="46"/>
        <end position="65"/>
    </location>
</feature>
<reference evidence="2" key="2">
    <citation type="submission" date="2015-06" db="UniProtKB">
        <authorList>
            <consortium name="EnsemblMetazoa"/>
        </authorList>
    </citation>
    <scope>IDENTIFICATION</scope>
</reference>
<keyword evidence="1" id="KW-1133">Transmembrane helix</keyword>
<dbReference type="HOGENOM" id="CLU_1637572_0_0_1"/>
<organism evidence="2 3">
    <name type="scientific">Tetranychus urticae</name>
    <name type="common">Two-spotted spider mite</name>
    <dbReference type="NCBI Taxonomy" id="32264"/>
    <lineage>
        <taxon>Eukaryota</taxon>
        <taxon>Metazoa</taxon>
        <taxon>Ecdysozoa</taxon>
        <taxon>Arthropoda</taxon>
        <taxon>Chelicerata</taxon>
        <taxon>Arachnida</taxon>
        <taxon>Acari</taxon>
        <taxon>Acariformes</taxon>
        <taxon>Trombidiformes</taxon>
        <taxon>Prostigmata</taxon>
        <taxon>Eleutherengona</taxon>
        <taxon>Raphignathae</taxon>
        <taxon>Tetranychoidea</taxon>
        <taxon>Tetranychidae</taxon>
        <taxon>Tetranychus</taxon>
    </lineage>
</organism>
<dbReference type="EnsemblMetazoa" id="tetur09g06370.1">
    <property type="protein sequence ID" value="tetur09g06370.1"/>
    <property type="gene ID" value="tetur09g06370"/>
</dbReference>
<dbReference type="EMBL" id="CAEY01002034">
    <property type="status" value="NOT_ANNOTATED_CDS"/>
    <property type="molecule type" value="Genomic_DNA"/>
</dbReference>
<reference evidence="3" key="1">
    <citation type="submission" date="2011-08" db="EMBL/GenBank/DDBJ databases">
        <authorList>
            <person name="Rombauts S."/>
        </authorList>
    </citation>
    <scope>NUCLEOTIDE SEQUENCE</scope>
    <source>
        <strain evidence="3">London</strain>
    </source>
</reference>
<keyword evidence="1" id="KW-0472">Membrane</keyword>
<name>T1KEF2_TETUR</name>